<dbReference type="InterPro" id="IPR041664">
    <property type="entry name" value="AAA_16"/>
</dbReference>
<dbReference type="InterPro" id="IPR003593">
    <property type="entry name" value="AAA+_ATPase"/>
</dbReference>
<dbReference type="PANTHER" id="PTHR44688:SF16">
    <property type="entry name" value="DNA-BINDING TRANSCRIPTIONAL ACTIVATOR DEVR_DOSR"/>
    <property type="match status" value="1"/>
</dbReference>
<dbReference type="SUPFAM" id="SSF46894">
    <property type="entry name" value="C-terminal effector domain of the bipartite response regulators"/>
    <property type="match status" value="1"/>
</dbReference>
<dbReference type="KEGG" id="pry:Prubr_59760"/>
<dbReference type="InterPro" id="IPR027417">
    <property type="entry name" value="P-loop_NTPase"/>
</dbReference>
<keyword evidence="3" id="KW-0804">Transcription</keyword>
<sequence length="873" mass="93332">MVADRLSGDGPLVGRDDERERIAGALTAVPGSGVLLVGRPGVGKSRLAAAALDDHERVGAAVVRLAATPGWREVPFGAVVDLLPGAALGVTDVFREVERRLHTLAAGRPVVVGVDDLHFLDDASAALLERLMIGGAVHVLAGTLDSTIDAPPVALLRRAGALARVEVPPLAFADFRDLVSALLDGPADGLTLDALWRLTLGNPLFVREVLRAGFADATLRRENGMWHWRPEHLGTPGLPEVVGLTVGALTATESSALAYVAYGAPVPLSLLERLVPAEVTEQLEERGLIRLDQSGQRTVVRLGHPLYGEAARARTGALRTRRILRELADALEPETAGAEDRIQVVSWRVEAGLEVDEAELLATATEALRRGGAALALRLAERVPTAAGAWHAGRALVALGRHQEADERLRRGYAEMDAPGDRAQAAALRALNMFWGLRRPDDALRVLDDAGRTLPAEVCHELLSAQAGIAVFCGRGHEALATIATALEQPSQDPLLATAIAPLRPYVMVFAGAPAQVAASFAAGDPALPEVWPTMRAATQTCHVQALVMAGRITEATEAAERYYGDAVAHGSPDGVGLLAMARGICAGERGQVDAASRWIHEALAVTDSATLFPIRVKILAMQAWWAAHRRRFDEGWAAIEEVARLVPEGSDAGDYARLSKAWLLAMSGEPGRAVALLRELTDAFLAGGLMSVGMDALHLWSRLEPSTAVAREARRIADLCDTPLFEWYADYAEALAAPDPLRLEEISQRWEDQRYDLLALEAAVHAARCEPPDGRTASRLARRVERLRQECAGFWPAWLDEPDPAGPLTPREREVAALAAAGLGNPEIAERLVLSVRTVENHLQRAYGKLGIRDRRELAAAIGAPAAPAAGR</sequence>
<dbReference type="PANTHER" id="PTHR44688">
    <property type="entry name" value="DNA-BINDING TRANSCRIPTIONAL ACTIVATOR DEVR_DOSR"/>
    <property type="match status" value="1"/>
</dbReference>
<keyword evidence="6" id="KW-1185">Reference proteome</keyword>
<feature type="domain" description="HTH luxR-type" evidence="4">
    <location>
        <begin position="802"/>
        <end position="867"/>
    </location>
</feature>
<evidence type="ECO:0000259" key="4">
    <source>
        <dbReference type="PROSITE" id="PS50043"/>
    </source>
</evidence>
<evidence type="ECO:0000313" key="6">
    <source>
        <dbReference type="Proteomes" id="UP000680866"/>
    </source>
</evidence>
<evidence type="ECO:0000256" key="2">
    <source>
        <dbReference type="ARBA" id="ARBA00023125"/>
    </source>
</evidence>
<protein>
    <submittedName>
        <fullName evidence="5">LuxR family transcriptional regulator</fullName>
    </submittedName>
</protein>
<dbReference type="EMBL" id="AP023359">
    <property type="protein sequence ID" value="BCJ68955.1"/>
    <property type="molecule type" value="Genomic_DNA"/>
</dbReference>
<dbReference type="CDD" id="cd00009">
    <property type="entry name" value="AAA"/>
    <property type="match status" value="1"/>
</dbReference>
<dbReference type="InterPro" id="IPR000792">
    <property type="entry name" value="Tscrpt_reg_LuxR_C"/>
</dbReference>
<evidence type="ECO:0000256" key="1">
    <source>
        <dbReference type="ARBA" id="ARBA00023015"/>
    </source>
</evidence>
<dbReference type="Gene3D" id="3.40.50.300">
    <property type="entry name" value="P-loop containing nucleotide triphosphate hydrolases"/>
    <property type="match status" value="1"/>
</dbReference>
<dbReference type="SMART" id="SM00421">
    <property type="entry name" value="HTH_LUXR"/>
    <property type="match status" value="1"/>
</dbReference>
<dbReference type="SMART" id="SM00382">
    <property type="entry name" value="AAA"/>
    <property type="match status" value="1"/>
</dbReference>
<accession>A0A810NCB2</accession>
<dbReference type="InterPro" id="IPR036388">
    <property type="entry name" value="WH-like_DNA-bd_sf"/>
</dbReference>
<dbReference type="SUPFAM" id="SSF52540">
    <property type="entry name" value="P-loop containing nucleoside triphosphate hydrolases"/>
    <property type="match status" value="1"/>
</dbReference>
<gene>
    <name evidence="5" type="ORF">Prubr_59760</name>
</gene>
<dbReference type="PRINTS" id="PR00038">
    <property type="entry name" value="HTHLUXR"/>
</dbReference>
<dbReference type="CDD" id="cd06170">
    <property type="entry name" value="LuxR_C_like"/>
    <property type="match status" value="1"/>
</dbReference>
<reference evidence="5" key="1">
    <citation type="submission" date="2020-08" db="EMBL/GenBank/DDBJ databases">
        <title>Whole genome shotgun sequence of Polymorphospora rubra NBRC 101157.</title>
        <authorList>
            <person name="Komaki H."/>
            <person name="Tamura T."/>
        </authorList>
    </citation>
    <scope>NUCLEOTIDE SEQUENCE</scope>
    <source>
        <strain evidence="5">NBRC 101157</strain>
    </source>
</reference>
<dbReference type="GO" id="GO:0003677">
    <property type="term" value="F:DNA binding"/>
    <property type="evidence" value="ECO:0007669"/>
    <property type="project" value="UniProtKB-KW"/>
</dbReference>
<keyword evidence="2" id="KW-0238">DNA-binding</keyword>
<proteinExistence type="predicted"/>
<evidence type="ECO:0000256" key="3">
    <source>
        <dbReference type="ARBA" id="ARBA00023163"/>
    </source>
</evidence>
<dbReference type="PROSITE" id="PS00622">
    <property type="entry name" value="HTH_LUXR_1"/>
    <property type="match status" value="1"/>
</dbReference>
<dbReference type="AlphaFoldDB" id="A0A810NCB2"/>
<dbReference type="InterPro" id="IPR011990">
    <property type="entry name" value="TPR-like_helical_dom_sf"/>
</dbReference>
<evidence type="ECO:0000313" key="5">
    <source>
        <dbReference type="EMBL" id="BCJ68955.1"/>
    </source>
</evidence>
<dbReference type="Gene3D" id="1.10.10.10">
    <property type="entry name" value="Winged helix-like DNA-binding domain superfamily/Winged helix DNA-binding domain"/>
    <property type="match status" value="1"/>
</dbReference>
<dbReference type="Proteomes" id="UP000680866">
    <property type="component" value="Chromosome"/>
</dbReference>
<dbReference type="GO" id="GO:0006355">
    <property type="term" value="P:regulation of DNA-templated transcription"/>
    <property type="evidence" value="ECO:0007669"/>
    <property type="project" value="InterPro"/>
</dbReference>
<dbReference type="Pfam" id="PF13191">
    <property type="entry name" value="AAA_16"/>
    <property type="match status" value="1"/>
</dbReference>
<dbReference type="Pfam" id="PF00196">
    <property type="entry name" value="GerE"/>
    <property type="match status" value="1"/>
</dbReference>
<dbReference type="InterPro" id="IPR016032">
    <property type="entry name" value="Sig_transdc_resp-reg_C-effctor"/>
</dbReference>
<organism evidence="5 6">
    <name type="scientific">Polymorphospora rubra</name>
    <dbReference type="NCBI Taxonomy" id="338584"/>
    <lineage>
        <taxon>Bacteria</taxon>
        <taxon>Bacillati</taxon>
        <taxon>Actinomycetota</taxon>
        <taxon>Actinomycetes</taxon>
        <taxon>Micromonosporales</taxon>
        <taxon>Micromonosporaceae</taxon>
        <taxon>Polymorphospora</taxon>
    </lineage>
</organism>
<keyword evidence="1" id="KW-0805">Transcription regulation</keyword>
<name>A0A810NCB2_9ACTN</name>
<dbReference type="SUPFAM" id="SSF48452">
    <property type="entry name" value="TPR-like"/>
    <property type="match status" value="1"/>
</dbReference>
<dbReference type="PROSITE" id="PS50043">
    <property type="entry name" value="HTH_LUXR_2"/>
    <property type="match status" value="1"/>
</dbReference>